<sequence>GRDLMTAGRPVVILEARDRIGGRVWSVDMGDAVVDLGGSWLHGLRDNPITGITESLGIELVPTDYEDALLFDSNGAPVPWVRLDDQYEAVEELLDGSRSTGSMATAVEQVRSNFSSDDRRFLEYVLSSEIDHWFAAGPEDLAFSGVHEGSWSRGGDAVPRTSYRPIIDWLATDLDVRPGQPVRNIQTSLHGVTVTSDQDEHRGGAVVVTVPLGVLQAGTIHFQPALPAPKAAAIDSLGMGVMDKVVLRFDEVFWDSEVDLFSHASDSPGRFIEWYNAVPWTGRPVLVGFNAGRPADEMETWSDDETLAAALDVLGRIRW</sequence>
<dbReference type="Gene3D" id="3.50.50.60">
    <property type="entry name" value="FAD/NAD(P)-binding domain"/>
    <property type="match status" value="1"/>
</dbReference>
<dbReference type="AlphaFoldDB" id="A0A382KK77"/>
<dbReference type="Pfam" id="PF01593">
    <property type="entry name" value="Amino_oxidase"/>
    <property type="match status" value="1"/>
</dbReference>
<accession>A0A382KK77</accession>
<dbReference type="InterPro" id="IPR036188">
    <property type="entry name" value="FAD/NAD-bd_sf"/>
</dbReference>
<proteinExistence type="predicted"/>
<dbReference type="SUPFAM" id="SSF51905">
    <property type="entry name" value="FAD/NAD(P)-binding domain"/>
    <property type="match status" value="1"/>
</dbReference>
<dbReference type="InterPro" id="IPR050281">
    <property type="entry name" value="Flavin_monoamine_oxidase"/>
</dbReference>
<name>A0A382KK77_9ZZZZ</name>
<dbReference type="InterPro" id="IPR002937">
    <property type="entry name" value="Amino_oxidase"/>
</dbReference>
<dbReference type="PANTHER" id="PTHR10742:SF410">
    <property type="entry name" value="LYSINE-SPECIFIC HISTONE DEMETHYLASE 2"/>
    <property type="match status" value="1"/>
</dbReference>
<dbReference type="EMBL" id="UINC01080763">
    <property type="protein sequence ID" value="SVC24005.1"/>
    <property type="molecule type" value="Genomic_DNA"/>
</dbReference>
<dbReference type="PANTHER" id="PTHR10742">
    <property type="entry name" value="FLAVIN MONOAMINE OXIDASE"/>
    <property type="match status" value="1"/>
</dbReference>
<evidence type="ECO:0000259" key="1">
    <source>
        <dbReference type="Pfam" id="PF01593"/>
    </source>
</evidence>
<gene>
    <name evidence="2" type="ORF">METZ01_LOCUS276859</name>
</gene>
<evidence type="ECO:0000313" key="2">
    <source>
        <dbReference type="EMBL" id="SVC24005.1"/>
    </source>
</evidence>
<feature type="domain" description="Amine oxidase" evidence="1">
    <location>
        <begin position="2"/>
        <end position="317"/>
    </location>
</feature>
<organism evidence="2">
    <name type="scientific">marine metagenome</name>
    <dbReference type="NCBI Taxonomy" id="408172"/>
    <lineage>
        <taxon>unclassified sequences</taxon>
        <taxon>metagenomes</taxon>
        <taxon>ecological metagenomes</taxon>
    </lineage>
</organism>
<feature type="non-terminal residue" evidence="2">
    <location>
        <position position="1"/>
    </location>
</feature>
<protein>
    <recommendedName>
        <fullName evidence="1">Amine oxidase domain-containing protein</fullName>
    </recommendedName>
</protein>
<reference evidence="2" key="1">
    <citation type="submission" date="2018-05" db="EMBL/GenBank/DDBJ databases">
        <authorList>
            <person name="Lanie J.A."/>
            <person name="Ng W.-L."/>
            <person name="Kazmierczak K.M."/>
            <person name="Andrzejewski T.M."/>
            <person name="Davidsen T.M."/>
            <person name="Wayne K.J."/>
            <person name="Tettelin H."/>
            <person name="Glass J.I."/>
            <person name="Rusch D."/>
            <person name="Podicherti R."/>
            <person name="Tsui H.-C.T."/>
            <person name="Winkler M.E."/>
        </authorList>
    </citation>
    <scope>NUCLEOTIDE SEQUENCE</scope>
</reference>
<dbReference type="GO" id="GO:0016491">
    <property type="term" value="F:oxidoreductase activity"/>
    <property type="evidence" value="ECO:0007669"/>
    <property type="project" value="InterPro"/>
</dbReference>
<dbReference type="SUPFAM" id="SSF54373">
    <property type="entry name" value="FAD-linked reductases, C-terminal domain"/>
    <property type="match status" value="1"/>
</dbReference>